<evidence type="ECO:0000313" key="2">
    <source>
        <dbReference type="Proteomes" id="UP000076359"/>
    </source>
</evidence>
<evidence type="ECO:0000313" key="1">
    <source>
        <dbReference type="EMBL" id="KYN93300.1"/>
    </source>
</evidence>
<comment type="caution">
    <text evidence="1">The sequence shown here is derived from an EMBL/GenBank/DDBJ whole genome shotgun (WGS) entry which is preliminary data.</text>
</comment>
<dbReference type="Proteomes" id="UP000076359">
    <property type="component" value="Unassembled WGS sequence"/>
</dbReference>
<name>A0A151L2X0_PLARE</name>
<dbReference type="VEuPathDB" id="PlasmoDB:PRG01_1017100"/>
<dbReference type="EMBL" id="LVLA01000189">
    <property type="protein sequence ID" value="KYN93300.1"/>
    <property type="molecule type" value="Genomic_DNA"/>
</dbReference>
<dbReference type="RefSeq" id="XP_019969781.1">
    <property type="nucleotide sequence ID" value="XM_020114216.1"/>
</dbReference>
<dbReference type="VEuPathDB" id="PlasmoDB:PRCDC_1018000"/>
<sequence>KHNLQDNIKIAHQMKKNNEINHLYLTCSGKKNIPNGNCSIVEQDKTKCKLKDEIIYENTENHINIIKKEKNKIDLNKYNIQLNEEGYIINENKNDKFIGWKILGNNMNVQNFFVWGHDMF</sequence>
<reference evidence="1 2" key="1">
    <citation type="journal article" date="2016" name="Nat. Commun.">
        <title>Genomes of cryptic chimpanzee Plasmodium species reveal key evolutionary events leading to human malaria.</title>
        <authorList>
            <person name="Sundararaman S.A."/>
            <person name="Plenderleith L.J."/>
            <person name="Liu W."/>
            <person name="Loy D.E."/>
            <person name="Learn G.H."/>
            <person name="Li Y."/>
            <person name="Shaw K.S."/>
            <person name="Ayouba A."/>
            <person name="Peeters M."/>
            <person name="Speede S."/>
            <person name="Shaw G.M."/>
            <person name="Bushman F.D."/>
            <person name="Brisson D."/>
            <person name="Rayner J.C."/>
            <person name="Sharp P.M."/>
            <person name="Hahn B.H."/>
        </authorList>
    </citation>
    <scope>NUCLEOTIDE SEQUENCE [LARGE SCALE GENOMIC DNA]</scope>
    <source>
        <strain evidence="1 2">SY57</strain>
    </source>
</reference>
<feature type="non-terminal residue" evidence="1">
    <location>
        <position position="1"/>
    </location>
</feature>
<proteinExistence type="predicted"/>
<feature type="non-terminal residue" evidence="1">
    <location>
        <position position="120"/>
    </location>
</feature>
<accession>A0A151L2X0</accession>
<dbReference type="GeneID" id="30953573"/>
<protein>
    <submittedName>
        <fullName evidence="1">Uncharacterized protein</fullName>
    </submittedName>
</protein>
<dbReference type="AlphaFoldDB" id="A0A151L2X0"/>
<dbReference type="KEGG" id="prei:PRSY57_0014100B"/>
<gene>
    <name evidence="1" type="ORF">PRSY57_0014100B</name>
</gene>
<organism evidence="1 2">
    <name type="scientific">Plasmodium reichenowi</name>
    <dbReference type="NCBI Taxonomy" id="5854"/>
    <lineage>
        <taxon>Eukaryota</taxon>
        <taxon>Sar</taxon>
        <taxon>Alveolata</taxon>
        <taxon>Apicomplexa</taxon>
        <taxon>Aconoidasida</taxon>
        <taxon>Haemosporida</taxon>
        <taxon>Plasmodiidae</taxon>
        <taxon>Plasmodium</taxon>
        <taxon>Plasmodium (Laverania)</taxon>
    </lineage>
</organism>